<keyword evidence="2" id="KW-1185">Reference proteome</keyword>
<reference evidence="1 2" key="2">
    <citation type="submission" date="2018-11" db="EMBL/GenBank/DDBJ databases">
        <authorList>
            <consortium name="Pathogen Informatics"/>
        </authorList>
    </citation>
    <scope>NUCLEOTIDE SEQUENCE [LARGE SCALE GENOMIC DNA]</scope>
</reference>
<name>A0A0M3JHA1_ANISI</name>
<proteinExistence type="predicted"/>
<gene>
    <name evidence="1" type="ORF">ASIM_LOCUS6783</name>
</gene>
<dbReference type="EMBL" id="UYRR01015296">
    <property type="protein sequence ID" value="VDK27798.1"/>
    <property type="molecule type" value="Genomic_DNA"/>
</dbReference>
<sequence length="53" mass="6209">MLAKKHRNIDILYHNRSKQTIAQMITMKMTQIRSSAHQHSKSLNRNVPAMMAF</sequence>
<reference evidence="3" key="1">
    <citation type="submission" date="2017-02" db="UniProtKB">
        <authorList>
            <consortium name="WormBaseParasite"/>
        </authorList>
    </citation>
    <scope>IDENTIFICATION</scope>
</reference>
<evidence type="ECO:0000313" key="2">
    <source>
        <dbReference type="Proteomes" id="UP000267096"/>
    </source>
</evidence>
<accession>A0A0M3JHA1</accession>
<dbReference type="Proteomes" id="UP000267096">
    <property type="component" value="Unassembled WGS sequence"/>
</dbReference>
<evidence type="ECO:0000313" key="1">
    <source>
        <dbReference type="EMBL" id="VDK27798.1"/>
    </source>
</evidence>
<protein>
    <submittedName>
        <fullName evidence="1 3">Uncharacterized protein</fullName>
    </submittedName>
</protein>
<evidence type="ECO:0000313" key="3">
    <source>
        <dbReference type="WBParaSite" id="ASIM_0000701201-mRNA-1"/>
    </source>
</evidence>
<dbReference type="AlphaFoldDB" id="A0A0M3JHA1"/>
<dbReference type="WBParaSite" id="ASIM_0000701201-mRNA-1">
    <property type="protein sequence ID" value="ASIM_0000701201-mRNA-1"/>
    <property type="gene ID" value="ASIM_0000701201"/>
</dbReference>
<organism evidence="3">
    <name type="scientific">Anisakis simplex</name>
    <name type="common">Herring worm</name>
    <dbReference type="NCBI Taxonomy" id="6269"/>
    <lineage>
        <taxon>Eukaryota</taxon>
        <taxon>Metazoa</taxon>
        <taxon>Ecdysozoa</taxon>
        <taxon>Nematoda</taxon>
        <taxon>Chromadorea</taxon>
        <taxon>Rhabditida</taxon>
        <taxon>Spirurina</taxon>
        <taxon>Ascaridomorpha</taxon>
        <taxon>Ascaridoidea</taxon>
        <taxon>Anisakidae</taxon>
        <taxon>Anisakis</taxon>
        <taxon>Anisakis simplex complex</taxon>
    </lineage>
</organism>